<organism evidence="2 3">
    <name type="scientific">Saccharopolyspora shandongensis</name>
    <dbReference type="NCBI Taxonomy" id="418495"/>
    <lineage>
        <taxon>Bacteria</taxon>
        <taxon>Bacillati</taxon>
        <taxon>Actinomycetota</taxon>
        <taxon>Actinomycetes</taxon>
        <taxon>Pseudonocardiales</taxon>
        <taxon>Pseudonocardiaceae</taxon>
        <taxon>Saccharopolyspora</taxon>
    </lineage>
</organism>
<reference evidence="3" key="1">
    <citation type="submission" date="2016-10" db="EMBL/GenBank/DDBJ databases">
        <authorList>
            <person name="Varghese N."/>
            <person name="Submissions S."/>
        </authorList>
    </citation>
    <scope>NUCLEOTIDE SEQUENCE [LARGE SCALE GENOMIC DNA]</scope>
    <source>
        <strain evidence="3">CGMCC 4.3530</strain>
    </source>
</reference>
<dbReference type="OrthoDB" id="3695659at2"/>
<proteinExistence type="predicted"/>
<evidence type="ECO:0000313" key="2">
    <source>
        <dbReference type="EMBL" id="SDY95174.1"/>
    </source>
</evidence>
<dbReference type="Proteomes" id="UP000199529">
    <property type="component" value="Unassembled WGS sequence"/>
</dbReference>
<dbReference type="EMBL" id="FNOK01000040">
    <property type="protein sequence ID" value="SDY95174.1"/>
    <property type="molecule type" value="Genomic_DNA"/>
</dbReference>
<dbReference type="AlphaFoldDB" id="A0A1H3P206"/>
<keyword evidence="1" id="KW-0732">Signal</keyword>
<name>A0A1H3P206_9PSEU</name>
<accession>A0A1H3P206</accession>
<keyword evidence="3" id="KW-1185">Reference proteome</keyword>
<gene>
    <name evidence="2" type="ORF">SAMN05216215_104046</name>
</gene>
<evidence type="ECO:0000256" key="1">
    <source>
        <dbReference type="SAM" id="SignalP"/>
    </source>
</evidence>
<evidence type="ECO:0000313" key="3">
    <source>
        <dbReference type="Proteomes" id="UP000199529"/>
    </source>
</evidence>
<sequence>MRHSPVLLSAALTAAAFAIVPTAPALAAAQQAPACALFAYQPTRDGNTLTAIGGRVGCLNSATVTVRIVVEQKDAAPKVIGELAQSGTEINLTTKAPCNSGATVRVHTETISSTGSIAHSPASTFERC</sequence>
<protein>
    <submittedName>
        <fullName evidence="2">Uncharacterized protein</fullName>
    </submittedName>
</protein>
<feature type="signal peptide" evidence="1">
    <location>
        <begin position="1"/>
        <end position="27"/>
    </location>
</feature>
<feature type="chain" id="PRO_5011782407" evidence="1">
    <location>
        <begin position="28"/>
        <end position="128"/>
    </location>
</feature>
<dbReference type="RefSeq" id="WP_093272962.1">
    <property type="nucleotide sequence ID" value="NZ_FNOK01000040.1"/>
</dbReference>